<organism evidence="8 9">
    <name type="scientific">Fusarium globosum</name>
    <dbReference type="NCBI Taxonomy" id="78864"/>
    <lineage>
        <taxon>Eukaryota</taxon>
        <taxon>Fungi</taxon>
        <taxon>Dikarya</taxon>
        <taxon>Ascomycota</taxon>
        <taxon>Pezizomycotina</taxon>
        <taxon>Sordariomycetes</taxon>
        <taxon>Hypocreomycetidae</taxon>
        <taxon>Hypocreales</taxon>
        <taxon>Nectriaceae</taxon>
        <taxon>Fusarium</taxon>
        <taxon>Fusarium fujikuroi species complex</taxon>
    </lineage>
</organism>
<dbReference type="Gene3D" id="1.20.1250.20">
    <property type="entry name" value="MFS general substrate transporter like domains"/>
    <property type="match status" value="1"/>
</dbReference>
<feature type="transmembrane region" description="Helical" evidence="7">
    <location>
        <begin position="452"/>
        <end position="469"/>
    </location>
</feature>
<sequence length="925" mass="103577">MFRTTRQLFFILAITIISSLAAMPLVSFMRDVRSYSDLEAPGVAFVLTPDHGTAAIFFGNGSSVAVVRVEGTQPYKDLMLRQNTTLTTTENPSNLKGPVSQLWSLKERFWEQPRTMEDIDKAAVEPVLRGLTAAVEAYLGNSICFVQVAFSPREMDNGYLADIVAAAVRQSGFVEVWAGRLTAPVLAPYSKWLDEGDFGLPESLVLVIDRSEYGFQLALIYQEEGLADVLRHNYHLYTGTENATDRASSFQQALEDIIKPPFSYKFYGIKVPQNIKDLVIYGDNIWNPDFRRTLDVTLDARLIHGAYQRQPVYAPARGLAGSVFHRLNDPASPWRYDVDLETKKSKLGYGDESLALDFDTIAAAPFMRMWSYVQRRQIANQVRLDRQNHIESIEYARPRLRKRSFSSRNNTGTSAEVSQQEPSESHFLVQSTCEDDPLNPLNWPRSSRAKNIFVICFLVFTQCWAGSAISMGNSMASQEFGIGQIAENLSTAMFLFGVGTGALFAGPISETVGRNPTYLVATAFYLCFLLGSAMTPTFGGQVVCRYLVGLCASATLTINGASVNDQFRPVKRALVFPIVAWANVAASGWIVSNPRLGWRWTEWTTLMISGAAFVVALLFLPETYFPLILSWKAKELRRVTGDQRYTSQQEQKHSFWKQMRETLPLPATFFRSEPVIIVLGLYLVLLYILLFSFLSGFDYIFKETYKLEPGYQGSCFAAIAAGATAFVLCGPGLYEWARQHTERVRGASIQPEFRLWPAIVTAPFLPIALFWLGWTNYSTVSIWSGLGACFLFGIVLTSIYVSSYEYITDSYGEHSAIALGSITMSRYLIAGGMVMAARPMYEGIGVHWTMTVLGRIFAPFFWRTLTRGRHYILLPSIAPPLNLIIITYFELIPVAGLNGSVAFEGKRSKEHVGDDDRIFWLQNLS</sequence>
<gene>
    <name evidence="8" type="ORF">FGLOB1_5846</name>
</gene>
<dbReference type="GO" id="GO:0005886">
    <property type="term" value="C:plasma membrane"/>
    <property type="evidence" value="ECO:0007669"/>
    <property type="project" value="TreeGrafter"/>
</dbReference>
<dbReference type="Pfam" id="PF07690">
    <property type="entry name" value="MFS_1"/>
    <property type="match status" value="1"/>
</dbReference>
<feature type="transmembrane region" description="Helical" evidence="7">
    <location>
        <begin position="780"/>
        <end position="804"/>
    </location>
</feature>
<feature type="transmembrane region" description="Helical" evidence="7">
    <location>
        <begin position="816"/>
        <end position="837"/>
    </location>
</feature>
<evidence type="ECO:0000256" key="1">
    <source>
        <dbReference type="ARBA" id="ARBA00004141"/>
    </source>
</evidence>
<dbReference type="InterPro" id="IPR036259">
    <property type="entry name" value="MFS_trans_sf"/>
</dbReference>
<feature type="transmembrane region" description="Helical" evidence="7">
    <location>
        <begin position="6"/>
        <end position="26"/>
    </location>
</feature>
<dbReference type="Proteomes" id="UP000532311">
    <property type="component" value="Unassembled WGS sequence"/>
</dbReference>
<dbReference type="EMBL" id="JAAQPF010000240">
    <property type="protein sequence ID" value="KAF5709656.1"/>
    <property type="molecule type" value="Genomic_DNA"/>
</dbReference>
<feature type="transmembrane region" description="Helical" evidence="7">
    <location>
        <begin position="603"/>
        <end position="629"/>
    </location>
</feature>
<dbReference type="AlphaFoldDB" id="A0A8H5YDZ7"/>
<accession>A0A8H5YDZ7</accession>
<feature type="region of interest" description="Disordered" evidence="6">
    <location>
        <begin position="404"/>
        <end position="428"/>
    </location>
</feature>
<keyword evidence="5" id="KW-0325">Glycoprotein</keyword>
<feature type="transmembrane region" description="Helical" evidence="7">
    <location>
        <begin position="518"/>
        <end position="539"/>
    </location>
</feature>
<keyword evidence="2 7" id="KW-0812">Transmembrane</keyword>
<feature type="transmembrane region" description="Helical" evidence="7">
    <location>
        <begin position="755"/>
        <end position="774"/>
    </location>
</feature>
<dbReference type="SUPFAM" id="SSF103473">
    <property type="entry name" value="MFS general substrate transporter"/>
    <property type="match status" value="1"/>
</dbReference>
<dbReference type="InterPro" id="IPR011701">
    <property type="entry name" value="MFS"/>
</dbReference>
<evidence type="ECO:0000256" key="6">
    <source>
        <dbReference type="SAM" id="MobiDB-lite"/>
    </source>
</evidence>
<feature type="transmembrane region" description="Helical" evidence="7">
    <location>
        <begin position="716"/>
        <end position="734"/>
    </location>
</feature>
<feature type="transmembrane region" description="Helical" evidence="7">
    <location>
        <begin position="675"/>
        <end position="696"/>
    </location>
</feature>
<evidence type="ECO:0000256" key="3">
    <source>
        <dbReference type="ARBA" id="ARBA00022989"/>
    </source>
</evidence>
<feature type="transmembrane region" description="Helical" evidence="7">
    <location>
        <begin position="843"/>
        <end position="862"/>
    </location>
</feature>
<name>A0A8H5YDZ7_9HYPO</name>
<protein>
    <submittedName>
        <fullName evidence="8">Major facilitator family transporter</fullName>
    </submittedName>
</protein>
<evidence type="ECO:0000256" key="2">
    <source>
        <dbReference type="ARBA" id="ARBA00022692"/>
    </source>
</evidence>
<dbReference type="GO" id="GO:0022857">
    <property type="term" value="F:transmembrane transporter activity"/>
    <property type="evidence" value="ECO:0007669"/>
    <property type="project" value="InterPro"/>
</dbReference>
<reference evidence="8 9" key="1">
    <citation type="submission" date="2020-05" db="EMBL/GenBank/DDBJ databases">
        <title>Identification and distribution of gene clusters putatively required for synthesis of sphingolipid metabolism inhibitors in phylogenetically diverse species of the filamentous fungus Fusarium.</title>
        <authorList>
            <person name="Kim H.-S."/>
            <person name="Busman M."/>
            <person name="Brown D.W."/>
            <person name="Divon H."/>
            <person name="Uhlig S."/>
            <person name="Proctor R.H."/>
        </authorList>
    </citation>
    <scope>NUCLEOTIDE SEQUENCE [LARGE SCALE GENOMIC DNA]</scope>
    <source>
        <strain evidence="8 9">NRRL 26131</strain>
    </source>
</reference>
<evidence type="ECO:0000313" key="9">
    <source>
        <dbReference type="Proteomes" id="UP000532311"/>
    </source>
</evidence>
<evidence type="ECO:0000256" key="4">
    <source>
        <dbReference type="ARBA" id="ARBA00023136"/>
    </source>
</evidence>
<feature type="transmembrane region" description="Helical" evidence="7">
    <location>
        <begin position="489"/>
        <end position="506"/>
    </location>
</feature>
<proteinExistence type="predicted"/>
<dbReference type="PANTHER" id="PTHR23502:SF188">
    <property type="entry name" value="MAJOR FACILITATOR SUPERFAMILY (MFS) PROFILE DOMAIN-CONTAINING PROTEIN"/>
    <property type="match status" value="1"/>
</dbReference>
<keyword evidence="3 7" id="KW-1133">Transmembrane helix</keyword>
<evidence type="ECO:0000256" key="7">
    <source>
        <dbReference type="SAM" id="Phobius"/>
    </source>
</evidence>
<feature type="transmembrane region" description="Helical" evidence="7">
    <location>
        <begin position="871"/>
        <end position="889"/>
    </location>
</feature>
<evidence type="ECO:0000313" key="8">
    <source>
        <dbReference type="EMBL" id="KAF5709656.1"/>
    </source>
</evidence>
<dbReference type="PANTHER" id="PTHR23502">
    <property type="entry name" value="MAJOR FACILITATOR SUPERFAMILY"/>
    <property type="match status" value="1"/>
</dbReference>
<comment type="caution">
    <text evidence="8">The sequence shown here is derived from an EMBL/GenBank/DDBJ whole genome shotgun (WGS) entry which is preliminary data.</text>
</comment>
<evidence type="ECO:0000256" key="5">
    <source>
        <dbReference type="ARBA" id="ARBA00023180"/>
    </source>
</evidence>
<feature type="transmembrane region" description="Helical" evidence="7">
    <location>
        <begin position="573"/>
        <end position="591"/>
    </location>
</feature>
<keyword evidence="4 7" id="KW-0472">Membrane</keyword>
<keyword evidence="9" id="KW-1185">Reference proteome</keyword>
<feature type="compositionally biased region" description="Polar residues" evidence="6">
    <location>
        <begin position="406"/>
        <end position="428"/>
    </location>
</feature>
<comment type="subcellular location">
    <subcellularLocation>
        <location evidence="1">Membrane</location>
        <topology evidence="1">Multi-pass membrane protein</topology>
    </subcellularLocation>
</comment>